<comment type="caution">
    <text evidence="2">The sequence shown here is derived from an EMBL/GenBank/DDBJ whole genome shotgun (WGS) entry which is preliminary data.</text>
</comment>
<name>A0AAX6IA94_IRIPA</name>
<gene>
    <name evidence="2" type="ORF">M6B38_269090</name>
</gene>
<proteinExistence type="predicted"/>
<dbReference type="AlphaFoldDB" id="A0AAX6IA94"/>
<keyword evidence="3" id="KW-1185">Reference proteome</keyword>
<feature type="region of interest" description="Disordered" evidence="1">
    <location>
        <begin position="1"/>
        <end position="32"/>
    </location>
</feature>
<evidence type="ECO:0000313" key="2">
    <source>
        <dbReference type="EMBL" id="KAJ6849968.1"/>
    </source>
</evidence>
<protein>
    <submittedName>
        <fullName evidence="2">Vegetative cell wall protein gp1-like</fullName>
    </submittedName>
</protein>
<feature type="compositionally biased region" description="Gly residues" evidence="1">
    <location>
        <begin position="1"/>
        <end position="11"/>
    </location>
</feature>
<reference evidence="2" key="1">
    <citation type="journal article" date="2023" name="GigaByte">
        <title>Genome assembly of the bearded iris, Iris pallida Lam.</title>
        <authorList>
            <person name="Bruccoleri R.E."/>
            <person name="Oakeley E.J."/>
            <person name="Faust A.M.E."/>
            <person name="Altorfer M."/>
            <person name="Dessus-Babus S."/>
            <person name="Burckhardt D."/>
            <person name="Oertli M."/>
            <person name="Naumann U."/>
            <person name="Petersen F."/>
            <person name="Wong J."/>
        </authorList>
    </citation>
    <scope>NUCLEOTIDE SEQUENCE</scope>
    <source>
        <strain evidence="2">GSM-AAB239-AS_SAM_17_03QT</strain>
    </source>
</reference>
<sequence>MGRRAGGGSAGTEGKTGSAPCRLRTAPLAGRRQRAEVTRSWVRLWCVADLVQAVGRDLEAGHSRCEAGLARSPSWRRSLSVSSRRGRDKVSGWGLVVMVGMFLSACRHGHNIWIVIME</sequence>
<organism evidence="2 3">
    <name type="scientific">Iris pallida</name>
    <name type="common">Sweet iris</name>
    <dbReference type="NCBI Taxonomy" id="29817"/>
    <lineage>
        <taxon>Eukaryota</taxon>
        <taxon>Viridiplantae</taxon>
        <taxon>Streptophyta</taxon>
        <taxon>Embryophyta</taxon>
        <taxon>Tracheophyta</taxon>
        <taxon>Spermatophyta</taxon>
        <taxon>Magnoliopsida</taxon>
        <taxon>Liliopsida</taxon>
        <taxon>Asparagales</taxon>
        <taxon>Iridaceae</taxon>
        <taxon>Iridoideae</taxon>
        <taxon>Irideae</taxon>
        <taxon>Iris</taxon>
    </lineage>
</organism>
<reference evidence="2" key="2">
    <citation type="submission" date="2023-04" db="EMBL/GenBank/DDBJ databases">
        <authorList>
            <person name="Bruccoleri R.E."/>
            <person name="Oakeley E.J."/>
            <person name="Faust A.-M."/>
            <person name="Dessus-Babus S."/>
            <person name="Altorfer M."/>
            <person name="Burckhardt D."/>
            <person name="Oertli M."/>
            <person name="Naumann U."/>
            <person name="Petersen F."/>
            <person name="Wong J."/>
        </authorList>
    </citation>
    <scope>NUCLEOTIDE SEQUENCE</scope>
    <source>
        <strain evidence="2">GSM-AAB239-AS_SAM_17_03QT</strain>
        <tissue evidence="2">Leaf</tissue>
    </source>
</reference>
<evidence type="ECO:0000256" key="1">
    <source>
        <dbReference type="SAM" id="MobiDB-lite"/>
    </source>
</evidence>
<evidence type="ECO:0000313" key="3">
    <source>
        <dbReference type="Proteomes" id="UP001140949"/>
    </source>
</evidence>
<dbReference type="EMBL" id="JANAVB010003398">
    <property type="protein sequence ID" value="KAJ6849968.1"/>
    <property type="molecule type" value="Genomic_DNA"/>
</dbReference>
<accession>A0AAX6IA94</accession>
<dbReference type="Proteomes" id="UP001140949">
    <property type="component" value="Unassembled WGS sequence"/>
</dbReference>